<dbReference type="AlphaFoldDB" id="A0A7J0GG70"/>
<sequence length="309" mass="34856">MDELKASKMKEEASVKKRKKIPQVGEKPKRSSKTEDDEVDEKVEPSETENESQDDSQNDSVSKCPLFITSFCPPSEAVLSNGKSLVIVDYNPLGWKREEAIRIPVSTARVIVQYSGVFILFRYKTKVEFFLNAWENDEDHGKKKNGFCKAFKLCETYDFKDKAVAQGYFSVLLVSVGQACKEATVRKFVWSCFGNDYPTVKNLSPCVQVSFSLARSSVRRLYRDGHCARRLSYCAEVPTGLAIERLSLNVRHSCSSAIDERLLSFPRFKCLRTSSQSITPTGMGLIYFSALEFRSICVISELCFGAMVL</sequence>
<accession>A0A7J0GG70</accession>
<feature type="compositionally biased region" description="Basic and acidic residues" evidence="1">
    <location>
        <begin position="1"/>
        <end position="15"/>
    </location>
</feature>
<feature type="region of interest" description="Disordered" evidence="1">
    <location>
        <begin position="1"/>
        <end position="61"/>
    </location>
</feature>
<dbReference type="Gene3D" id="2.60.40.1180">
    <property type="entry name" value="Golgi alpha-mannosidase II"/>
    <property type="match status" value="1"/>
</dbReference>
<evidence type="ECO:0000313" key="3">
    <source>
        <dbReference type="Proteomes" id="UP000585474"/>
    </source>
</evidence>
<dbReference type="InterPro" id="IPR013780">
    <property type="entry name" value="Glyco_hydro_b"/>
</dbReference>
<gene>
    <name evidence="2" type="ORF">Acr_21g0003630</name>
</gene>
<reference evidence="2 3" key="1">
    <citation type="submission" date="2019-07" db="EMBL/GenBank/DDBJ databases">
        <title>De Novo Assembly of kiwifruit Actinidia rufa.</title>
        <authorList>
            <person name="Sugita-Konishi S."/>
            <person name="Sato K."/>
            <person name="Mori E."/>
            <person name="Abe Y."/>
            <person name="Kisaki G."/>
            <person name="Hamano K."/>
            <person name="Suezawa K."/>
            <person name="Otani M."/>
            <person name="Fukuda T."/>
            <person name="Manabe T."/>
            <person name="Gomi K."/>
            <person name="Tabuchi M."/>
            <person name="Akimitsu K."/>
            <person name="Kataoka I."/>
        </authorList>
    </citation>
    <scope>NUCLEOTIDE SEQUENCE [LARGE SCALE GENOMIC DNA]</scope>
    <source>
        <strain evidence="3">cv. Fuchu</strain>
    </source>
</reference>
<evidence type="ECO:0000313" key="2">
    <source>
        <dbReference type="EMBL" id="GFZ09764.1"/>
    </source>
</evidence>
<proteinExistence type="predicted"/>
<comment type="caution">
    <text evidence="2">The sequence shown here is derived from an EMBL/GenBank/DDBJ whole genome shotgun (WGS) entry which is preliminary data.</text>
</comment>
<keyword evidence="3" id="KW-1185">Reference proteome</keyword>
<protein>
    <submittedName>
        <fullName evidence="2">Microtubule associated protein (MAP65/ASE1) family protein</fullName>
    </submittedName>
</protein>
<organism evidence="2 3">
    <name type="scientific">Actinidia rufa</name>
    <dbReference type="NCBI Taxonomy" id="165716"/>
    <lineage>
        <taxon>Eukaryota</taxon>
        <taxon>Viridiplantae</taxon>
        <taxon>Streptophyta</taxon>
        <taxon>Embryophyta</taxon>
        <taxon>Tracheophyta</taxon>
        <taxon>Spermatophyta</taxon>
        <taxon>Magnoliopsida</taxon>
        <taxon>eudicotyledons</taxon>
        <taxon>Gunneridae</taxon>
        <taxon>Pentapetalae</taxon>
        <taxon>asterids</taxon>
        <taxon>Ericales</taxon>
        <taxon>Actinidiaceae</taxon>
        <taxon>Actinidia</taxon>
    </lineage>
</organism>
<feature type="compositionally biased region" description="Acidic residues" evidence="1">
    <location>
        <begin position="35"/>
        <end position="57"/>
    </location>
</feature>
<dbReference type="OrthoDB" id="2016903at2759"/>
<dbReference type="Proteomes" id="UP000585474">
    <property type="component" value="Unassembled WGS sequence"/>
</dbReference>
<name>A0A7J0GG70_9ERIC</name>
<dbReference type="EMBL" id="BJWL01000021">
    <property type="protein sequence ID" value="GFZ09764.1"/>
    <property type="molecule type" value="Genomic_DNA"/>
</dbReference>
<evidence type="ECO:0000256" key="1">
    <source>
        <dbReference type="SAM" id="MobiDB-lite"/>
    </source>
</evidence>